<dbReference type="InterPro" id="IPR002550">
    <property type="entry name" value="CNNM"/>
</dbReference>
<dbReference type="PROSITE" id="PS51846">
    <property type="entry name" value="CNNM"/>
    <property type="match status" value="1"/>
</dbReference>
<feature type="transmembrane region" description="Helical" evidence="3">
    <location>
        <begin position="88"/>
        <end position="107"/>
    </location>
</feature>
<organism evidence="5">
    <name type="scientific">marine metagenome</name>
    <dbReference type="NCBI Taxonomy" id="408172"/>
    <lineage>
        <taxon>unclassified sequences</taxon>
        <taxon>metagenomes</taxon>
        <taxon>ecological metagenomes</taxon>
    </lineage>
</organism>
<dbReference type="PANTHER" id="PTHR22777:SF4">
    <property type="entry name" value="UPF0053 PROTEIN SLL1254"/>
    <property type="match status" value="1"/>
</dbReference>
<keyword evidence="3" id="KW-0472">Membrane</keyword>
<reference evidence="5" key="1">
    <citation type="submission" date="2018-05" db="EMBL/GenBank/DDBJ databases">
        <authorList>
            <person name="Lanie J.A."/>
            <person name="Ng W.-L."/>
            <person name="Kazmierczak K.M."/>
            <person name="Andrzejewski T.M."/>
            <person name="Davidsen T.M."/>
            <person name="Wayne K.J."/>
            <person name="Tettelin H."/>
            <person name="Glass J.I."/>
            <person name="Rusch D."/>
            <person name="Podicherti R."/>
            <person name="Tsui H.-C.T."/>
            <person name="Winkler M.E."/>
        </authorList>
    </citation>
    <scope>NUCLEOTIDE SEQUENCE</scope>
</reference>
<dbReference type="PANTHER" id="PTHR22777">
    <property type="entry name" value="HEMOLYSIN-RELATED"/>
    <property type="match status" value="1"/>
</dbReference>
<dbReference type="Pfam" id="PF01595">
    <property type="entry name" value="CNNM"/>
    <property type="match status" value="1"/>
</dbReference>
<name>A0A381W5X4_9ZZZZ</name>
<sequence length="219" mass="24010">MNTLFFYFFLALGVSFLCSLLESIILSITHSHVAVLAKTGSKAGRLLENMKENINKPLAAILTVNTVANVVGAAGVGAQAMKLFGSEWVAILSGLLTLCILIFSEIIPKTLGTVYWRPLAGPAVYMITGLIYLTYPFVFLSNYFSKIFTSANHQQKVSRQEMVAMAEMGEDEGSIREKESDIIENLFKLNDVVAEDVMTPRSVVFALQKDSTVGDVVEE</sequence>
<dbReference type="GO" id="GO:0005886">
    <property type="term" value="C:plasma membrane"/>
    <property type="evidence" value="ECO:0007669"/>
    <property type="project" value="TreeGrafter"/>
</dbReference>
<gene>
    <name evidence="5" type="ORF">METZ01_LOCUS100565</name>
</gene>
<dbReference type="Gene3D" id="3.10.580.10">
    <property type="entry name" value="CBS-domain"/>
    <property type="match status" value="1"/>
</dbReference>
<feature type="transmembrane region" description="Helical" evidence="3">
    <location>
        <begin position="58"/>
        <end position="76"/>
    </location>
</feature>
<evidence type="ECO:0000256" key="3">
    <source>
        <dbReference type="SAM" id="Phobius"/>
    </source>
</evidence>
<keyword evidence="3" id="KW-1133">Transmembrane helix</keyword>
<dbReference type="AlphaFoldDB" id="A0A381W5X4"/>
<evidence type="ECO:0000313" key="5">
    <source>
        <dbReference type="EMBL" id="SVA47711.1"/>
    </source>
</evidence>
<dbReference type="EMBL" id="UINC01010749">
    <property type="protein sequence ID" value="SVA47711.1"/>
    <property type="molecule type" value="Genomic_DNA"/>
</dbReference>
<keyword evidence="2" id="KW-0129">CBS domain</keyword>
<evidence type="ECO:0000259" key="4">
    <source>
        <dbReference type="PROSITE" id="PS51846"/>
    </source>
</evidence>
<keyword evidence="1" id="KW-0677">Repeat</keyword>
<feature type="non-terminal residue" evidence="5">
    <location>
        <position position="219"/>
    </location>
</feature>
<proteinExistence type="predicted"/>
<accession>A0A381W5X4</accession>
<evidence type="ECO:0000256" key="2">
    <source>
        <dbReference type="ARBA" id="ARBA00023122"/>
    </source>
</evidence>
<feature type="domain" description="CNNM transmembrane" evidence="4">
    <location>
        <begin position="1"/>
        <end position="180"/>
    </location>
</feature>
<feature type="transmembrane region" description="Helical" evidence="3">
    <location>
        <begin position="119"/>
        <end position="140"/>
    </location>
</feature>
<feature type="transmembrane region" description="Helical" evidence="3">
    <location>
        <begin position="6"/>
        <end position="37"/>
    </location>
</feature>
<protein>
    <recommendedName>
        <fullName evidence="4">CNNM transmembrane domain-containing protein</fullName>
    </recommendedName>
</protein>
<evidence type="ECO:0000256" key="1">
    <source>
        <dbReference type="ARBA" id="ARBA00022737"/>
    </source>
</evidence>
<keyword evidence="3" id="KW-0812">Transmembrane</keyword>
<dbReference type="InterPro" id="IPR046342">
    <property type="entry name" value="CBS_dom_sf"/>
</dbReference>